<protein>
    <submittedName>
        <fullName evidence="1">Uncharacterized protein</fullName>
    </submittedName>
</protein>
<dbReference type="Proteomes" id="UP001497680">
    <property type="component" value="Unassembled WGS sequence"/>
</dbReference>
<gene>
    <name evidence="1" type="ORF">F4821DRAFT_205632</name>
</gene>
<keyword evidence="2" id="KW-1185">Reference proteome</keyword>
<organism evidence="1 2">
    <name type="scientific">Hypoxylon rubiginosum</name>
    <dbReference type="NCBI Taxonomy" id="110542"/>
    <lineage>
        <taxon>Eukaryota</taxon>
        <taxon>Fungi</taxon>
        <taxon>Dikarya</taxon>
        <taxon>Ascomycota</taxon>
        <taxon>Pezizomycotina</taxon>
        <taxon>Sordariomycetes</taxon>
        <taxon>Xylariomycetidae</taxon>
        <taxon>Xylariales</taxon>
        <taxon>Hypoxylaceae</taxon>
        <taxon>Hypoxylon</taxon>
    </lineage>
</organism>
<dbReference type="EMBL" id="MU394364">
    <property type="protein sequence ID" value="KAI6082732.1"/>
    <property type="molecule type" value="Genomic_DNA"/>
</dbReference>
<name>A0ACC0CQS0_9PEZI</name>
<accession>A0ACC0CQS0</accession>
<reference evidence="1 2" key="1">
    <citation type="journal article" date="2022" name="New Phytol.">
        <title>Ecological generalism drives hyperdiversity of secondary metabolite gene clusters in xylarialean endophytes.</title>
        <authorList>
            <person name="Franco M.E.E."/>
            <person name="Wisecaver J.H."/>
            <person name="Arnold A.E."/>
            <person name="Ju Y.M."/>
            <person name="Slot J.C."/>
            <person name="Ahrendt S."/>
            <person name="Moore L.P."/>
            <person name="Eastman K.E."/>
            <person name="Scott K."/>
            <person name="Konkel Z."/>
            <person name="Mondo S.J."/>
            <person name="Kuo A."/>
            <person name="Hayes R.D."/>
            <person name="Haridas S."/>
            <person name="Andreopoulos B."/>
            <person name="Riley R."/>
            <person name="LaButti K."/>
            <person name="Pangilinan J."/>
            <person name="Lipzen A."/>
            <person name="Amirebrahimi M."/>
            <person name="Yan J."/>
            <person name="Adam C."/>
            <person name="Keymanesh K."/>
            <person name="Ng V."/>
            <person name="Louie K."/>
            <person name="Northen T."/>
            <person name="Drula E."/>
            <person name="Henrissat B."/>
            <person name="Hsieh H.M."/>
            <person name="Youens-Clark K."/>
            <person name="Lutzoni F."/>
            <person name="Miadlikowska J."/>
            <person name="Eastwood D.C."/>
            <person name="Hamelin R.C."/>
            <person name="Grigoriev I.V."/>
            <person name="U'Ren J.M."/>
        </authorList>
    </citation>
    <scope>NUCLEOTIDE SEQUENCE [LARGE SCALE GENOMIC DNA]</scope>
    <source>
        <strain evidence="1 2">ER1909</strain>
    </source>
</reference>
<comment type="caution">
    <text evidence="1">The sequence shown here is derived from an EMBL/GenBank/DDBJ whole genome shotgun (WGS) entry which is preliminary data.</text>
</comment>
<evidence type="ECO:0000313" key="2">
    <source>
        <dbReference type="Proteomes" id="UP001497680"/>
    </source>
</evidence>
<evidence type="ECO:0000313" key="1">
    <source>
        <dbReference type="EMBL" id="KAI6082732.1"/>
    </source>
</evidence>
<sequence length="841" mass="90680">MAPHKGQPKPSKAASGHAKRQHPATVASRPVVVPALPLTMISKPPAQANKHASTLPSTNGYPASSLEAALADHAVQADHANVVDGSERAKALQPAKSTEKVVNGSNVEKPEKTTATIATTNGSHQTTGKESDASMSANGANGLHGLNGATGPGLSSPAPDENSAVVSASASVNEASQGNPHIATPSASEFRLLKLIRAPDAAQSVSQPQSATSPARPDLQLPYHHPVAHPMQHQLSTDQRPNPANLNGPPRINRIQHHPHMSGGGVVFGAFSGSHTPSPAPPPAGFYPPPPPLPNVNGENRIHSQTNGHRHGQSNGHGLPGPIDTQFRPEMLPASSIDSFGQVPAPVPPPFGPFSPTVGPYGLSTPHSFHDSHTSGEPNGVENGTGNGALPPYLANGIPYGGGHGHHEHPVVPPFMPLQPFTRHPGHFDDGLREHIRYFQDQFDSGELTDCTLELVSTKLLHHPVKIIGHKFIFARSPALKQHIMAARATDLGSHTITIESDDPYLRSDAWWSAVRHLYLHPLVNPGMMDNAASGLHFDGDKVDRFKFCLGYAAAGHLLNMHDVFMRGLCMAADFINWATLEEALGFVFEGTSQRHVNYDNEQNFELDFGYGPEVRLLLEAVMVFLINEFPPNFELDASVIDPPKFARIPAAVAAIMMPPAADAAPTVARGPNMRKPNRLSNIKFGDLPAAFPEDGYNTQRGPAPCSPLLSRILLNLPFEELRAILTSESNGVSGWNTAQDRYHAVADVVAQREVRRLRAVDAVRAGAIPHYQEIQQRLSAQRRHAIVEPWDVLNWQEQVILPRGSEIPQLVRTWVPHFSVGSETSQQLQPQHRNLHDSMV</sequence>
<proteinExistence type="predicted"/>